<dbReference type="Proteomes" id="UP000324222">
    <property type="component" value="Unassembled WGS sequence"/>
</dbReference>
<evidence type="ECO:0000256" key="1">
    <source>
        <dbReference type="SAM" id="MobiDB-lite"/>
    </source>
</evidence>
<dbReference type="AlphaFoldDB" id="A0A5B7KFN0"/>
<protein>
    <submittedName>
        <fullName evidence="2">Uncharacterized protein</fullName>
    </submittedName>
</protein>
<feature type="compositionally biased region" description="Basic and acidic residues" evidence="1">
    <location>
        <begin position="1"/>
        <end position="12"/>
    </location>
</feature>
<name>A0A5B7KFN0_PORTR</name>
<accession>A0A5B7KFN0</accession>
<evidence type="ECO:0000313" key="2">
    <source>
        <dbReference type="EMBL" id="MPD03889.1"/>
    </source>
</evidence>
<dbReference type="EMBL" id="VSRR010138428">
    <property type="protein sequence ID" value="MPD03889.1"/>
    <property type="molecule type" value="Genomic_DNA"/>
</dbReference>
<feature type="region of interest" description="Disordered" evidence="1">
    <location>
        <begin position="1"/>
        <end position="35"/>
    </location>
</feature>
<comment type="caution">
    <text evidence="2">The sequence shown here is derived from an EMBL/GenBank/DDBJ whole genome shotgun (WGS) entry which is preliminary data.</text>
</comment>
<keyword evidence="3" id="KW-1185">Reference proteome</keyword>
<sequence>MRRWMDRGRGRVSEAGAGGLAEGNPAGAVGSPGSVKTTSTLLPELAGNACLACLKAPPVTVTAAATSSPLWPPSNRLPADGTRGNSGIWRWQEWTSPRNTTDPTKQTLAVALAQCVECCVGQDGFYEGASCPGGLLSLAWHGWLGCGRRQAGR</sequence>
<feature type="region of interest" description="Disordered" evidence="1">
    <location>
        <begin position="65"/>
        <end position="84"/>
    </location>
</feature>
<proteinExistence type="predicted"/>
<evidence type="ECO:0000313" key="3">
    <source>
        <dbReference type="Proteomes" id="UP000324222"/>
    </source>
</evidence>
<gene>
    <name evidence="2" type="ORF">E2C01_099547</name>
</gene>
<organism evidence="2 3">
    <name type="scientific">Portunus trituberculatus</name>
    <name type="common">Swimming crab</name>
    <name type="synonym">Neptunus trituberculatus</name>
    <dbReference type="NCBI Taxonomy" id="210409"/>
    <lineage>
        <taxon>Eukaryota</taxon>
        <taxon>Metazoa</taxon>
        <taxon>Ecdysozoa</taxon>
        <taxon>Arthropoda</taxon>
        <taxon>Crustacea</taxon>
        <taxon>Multicrustacea</taxon>
        <taxon>Malacostraca</taxon>
        <taxon>Eumalacostraca</taxon>
        <taxon>Eucarida</taxon>
        <taxon>Decapoda</taxon>
        <taxon>Pleocyemata</taxon>
        <taxon>Brachyura</taxon>
        <taxon>Eubrachyura</taxon>
        <taxon>Portunoidea</taxon>
        <taxon>Portunidae</taxon>
        <taxon>Portuninae</taxon>
        <taxon>Portunus</taxon>
    </lineage>
</organism>
<reference evidence="2 3" key="1">
    <citation type="submission" date="2019-05" db="EMBL/GenBank/DDBJ databases">
        <title>Another draft genome of Portunus trituberculatus and its Hox gene families provides insights of decapod evolution.</title>
        <authorList>
            <person name="Jeong J.-H."/>
            <person name="Song I."/>
            <person name="Kim S."/>
            <person name="Choi T."/>
            <person name="Kim D."/>
            <person name="Ryu S."/>
            <person name="Kim W."/>
        </authorList>
    </citation>
    <scope>NUCLEOTIDE SEQUENCE [LARGE SCALE GENOMIC DNA]</scope>
    <source>
        <tissue evidence="2">Muscle</tissue>
    </source>
</reference>